<evidence type="ECO:0000313" key="3">
    <source>
        <dbReference type="Proteomes" id="UP000092993"/>
    </source>
</evidence>
<proteinExistence type="predicted"/>
<protein>
    <submittedName>
        <fullName evidence="2">Uncharacterized protein</fullName>
    </submittedName>
</protein>
<reference evidence="2 3" key="1">
    <citation type="submission" date="2016-03" db="EMBL/GenBank/DDBJ databases">
        <title>Whole genome sequencing of Grifola frondosa 9006-11.</title>
        <authorList>
            <person name="Min B."/>
            <person name="Park H."/>
            <person name="Kim J.-G."/>
            <person name="Cho H."/>
            <person name="Oh Y.-L."/>
            <person name="Kong W.-S."/>
            <person name="Choi I.-G."/>
        </authorList>
    </citation>
    <scope>NUCLEOTIDE SEQUENCE [LARGE SCALE GENOMIC DNA]</scope>
    <source>
        <strain evidence="2 3">9006-11</strain>
    </source>
</reference>
<dbReference type="Proteomes" id="UP000092993">
    <property type="component" value="Unassembled WGS sequence"/>
</dbReference>
<dbReference type="OMA" id="INITHTP"/>
<dbReference type="OrthoDB" id="2497589at2759"/>
<keyword evidence="3" id="KW-1185">Reference proteome</keyword>
<feature type="region of interest" description="Disordered" evidence="1">
    <location>
        <begin position="132"/>
        <end position="190"/>
    </location>
</feature>
<organism evidence="2 3">
    <name type="scientific">Grifola frondosa</name>
    <name type="common">Maitake</name>
    <name type="synonym">Polyporus frondosus</name>
    <dbReference type="NCBI Taxonomy" id="5627"/>
    <lineage>
        <taxon>Eukaryota</taxon>
        <taxon>Fungi</taxon>
        <taxon>Dikarya</taxon>
        <taxon>Basidiomycota</taxon>
        <taxon>Agaricomycotina</taxon>
        <taxon>Agaricomycetes</taxon>
        <taxon>Polyporales</taxon>
        <taxon>Grifolaceae</taxon>
        <taxon>Grifola</taxon>
    </lineage>
</organism>
<sequence length="190" mass="20166">MVAPKKRAAEEETSGPTTRGAKAPKTERATSPKTRKGKKGPKTNMAASAFKARALPLHINITHTPPALGDDGTVTLASTDPGFIGTTTLLPSTFATGSYGWKGNKRLTIELQNSEGEEKEKVHVMLTINATVMGSKGAKEEEEEAGKEEGKEEHEQQEHAEEGEEHAAEGKAEHGSDEEAAAAAEHKNGD</sequence>
<dbReference type="EMBL" id="LUGG01000004">
    <property type="protein sequence ID" value="OBZ75591.1"/>
    <property type="molecule type" value="Genomic_DNA"/>
</dbReference>
<gene>
    <name evidence="2" type="ORF">A0H81_04845</name>
</gene>
<name>A0A1C7MF80_GRIFR</name>
<feature type="region of interest" description="Disordered" evidence="1">
    <location>
        <begin position="1"/>
        <end position="44"/>
    </location>
</feature>
<evidence type="ECO:0000256" key="1">
    <source>
        <dbReference type="SAM" id="MobiDB-lite"/>
    </source>
</evidence>
<comment type="caution">
    <text evidence="2">The sequence shown here is derived from an EMBL/GenBank/DDBJ whole genome shotgun (WGS) entry which is preliminary data.</text>
</comment>
<accession>A0A1C7MF80</accession>
<dbReference type="AlphaFoldDB" id="A0A1C7MF80"/>
<feature type="compositionally biased region" description="Basic and acidic residues" evidence="1">
    <location>
        <begin position="147"/>
        <end position="177"/>
    </location>
</feature>
<evidence type="ECO:0000313" key="2">
    <source>
        <dbReference type="EMBL" id="OBZ75591.1"/>
    </source>
</evidence>